<dbReference type="Gene3D" id="3.40.50.1440">
    <property type="entry name" value="Tubulin/FtsZ, GTPase domain"/>
    <property type="match status" value="1"/>
</dbReference>
<dbReference type="InterPro" id="IPR036525">
    <property type="entry name" value="Tubulin/FtsZ_GTPase_sf"/>
</dbReference>
<protein>
    <recommendedName>
        <fullName evidence="3">Tubulin like</fullName>
    </recommendedName>
</protein>
<evidence type="ECO:0000313" key="1">
    <source>
        <dbReference type="EMBL" id="MDP4528879.1"/>
    </source>
</evidence>
<comment type="caution">
    <text evidence="1">The sequence shown here is derived from an EMBL/GenBank/DDBJ whole genome shotgun (WGS) entry which is preliminary data.</text>
</comment>
<reference evidence="1 2" key="1">
    <citation type="submission" date="2023-08" db="EMBL/GenBank/DDBJ databases">
        <authorList>
            <person name="Joshi A."/>
            <person name="Thite S."/>
        </authorList>
    </citation>
    <scope>NUCLEOTIDE SEQUENCE [LARGE SCALE GENOMIC DNA]</scope>
    <source>
        <strain evidence="1 2">1E1</strain>
    </source>
</reference>
<name>A0ABT9GPQ7_9GAMM</name>
<dbReference type="EMBL" id="JAUZVY010000002">
    <property type="protein sequence ID" value="MDP4528879.1"/>
    <property type="molecule type" value="Genomic_DNA"/>
</dbReference>
<keyword evidence="2" id="KW-1185">Reference proteome</keyword>
<proteinExistence type="predicted"/>
<gene>
    <name evidence="1" type="ORF">Q3O59_07510</name>
</gene>
<sequence length="737" mass="83821">MTKRTPVLPPEPIEQPEDDVIAVRPAASSKVAQSAATFGQERYMYFTERDLNRILANLDSLRQTVFPTTGTEHEISAPKQQHFPSVCLIGLGRCGSNIALDVASLVYNARNFYLNEFNNEEKQNREQEYRPMRWIKRSLHLKPSNSLKPVFLIEPLVMLGDLDKDIEGRIRFSNKGESSGFLHDYTKMKIMDLSEVHAGGAGNAPILGQYLAKIILNKDTQRFSNSDWKFIHSYLIDSCGIKANQSRLYFYIFSAGGGTGSGMASEFGLAQQYAYMSKTFDTRTLPENEENRGHSFVFEPIFTSGICILPNISDHGVEMSEALHINAGRLLCKYLAEEWDFSYNFDQEESRDASVMHRIRPWNAMMLISNDIMRYAEETDDGDIQHIDVNAMEKYANQYISQQIFNILTAQAVTTDYDENYFRRAGIDIGETIRLDANDLFMSLAGPVAVAYAESVMPNDVGGAEKTKLFDKQTATGLNIDDLFFRSIDLPHFNKVTQAIEGISLLPIESKRYRETLANYQKNGYDASELKDLHFFKNCSSVVSIVSLPKDYKLSYMDLNRLKSHLNSLFPNTTLKRYALVIGASANISLTTLIVKSPCLSDDFLTLIAAYIKRCFAKDNYRFDDQLDEAMLDFIRSDEFDEALIDSMLHEHENPAKILDTNWYAIKPMYEKKYRELIHSKDKFISINDIRLSRDNVKKAIKYLREIYRHKISKTKVISLNGAPAKAGSKSSDDKKG</sequence>
<dbReference type="SUPFAM" id="SSF52490">
    <property type="entry name" value="Tubulin nucleotide-binding domain-like"/>
    <property type="match status" value="1"/>
</dbReference>
<dbReference type="Proteomes" id="UP001236258">
    <property type="component" value="Unassembled WGS sequence"/>
</dbReference>
<dbReference type="RefSeq" id="WP_305944977.1">
    <property type="nucleotide sequence ID" value="NZ_JAUZVY010000002.1"/>
</dbReference>
<organism evidence="1 2">
    <name type="scientific">Alkalimonas delamerensis</name>
    <dbReference type="NCBI Taxonomy" id="265981"/>
    <lineage>
        <taxon>Bacteria</taxon>
        <taxon>Pseudomonadati</taxon>
        <taxon>Pseudomonadota</taxon>
        <taxon>Gammaproteobacteria</taxon>
        <taxon>Alkalimonas</taxon>
    </lineage>
</organism>
<evidence type="ECO:0008006" key="3">
    <source>
        <dbReference type="Google" id="ProtNLM"/>
    </source>
</evidence>
<evidence type="ECO:0000313" key="2">
    <source>
        <dbReference type="Proteomes" id="UP001236258"/>
    </source>
</evidence>
<accession>A0ABT9GPQ7</accession>